<organism evidence="9 10">
    <name type="scientific">Candidatus Synchoanobacter obligatus</name>
    <dbReference type="NCBI Taxonomy" id="2919597"/>
    <lineage>
        <taxon>Bacteria</taxon>
        <taxon>Pseudomonadati</taxon>
        <taxon>Pseudomonadota</taxon>
        <taxon>Gammaproteobacteria</taxon>
        <taxon>Candidatus Comchoanobacterales</taxon>
        <taxon>Candidatus Comchoanobacteraceae</taxon>
        <taxon>Candidatus Synchoanobacter</taxon>
    </lineage>
</organism>
<dbReference type="InterPro" id="IPR016061">
    <property type="entry name" value="Pro-tRNA_ligase_II_C"/>
</dbReference>
<comment type="similarity">
    <text evidence="7">Belongs to the class-II aminoacyl-tRNA synthetase family. ProS type 3 subfamily.</text>
</comment>
<comment type="subunit">
    <text evidence="7">Homodimer.</text>
</comment>
<comment type="caution">
    <text evidence="9">The sequence shown here is derived from an EMBL/GenBank/DDBJ whole genome shotgun (WGS) entry which is preliminary data.</text>
</comment>
<dbReference type="EMBL" id="JAKUDN010000001">
    <property type="protein sequence ID" value="MCP8352009.1"/>
    <property type="molecule type" value="Genomic_DNA"/>
</dbReference>
<dbReference type="InterPro" id="IPR004499">
    <property type="entry name" value="Pro-tRNA-ligase_IIa_arc-type"/>
</dbReference>
<evidence type="ECO:0000256" key="5">
    <source>
        <dbReference type="ARBA" id="ARBA00022917"/>
    </source>
</evidence>
<dbReference type="Pfam" id="PF03129">
    <property type="entry name" value="HGTP_anticodon"/>
    <property type="match status" value="1"/>
</dbReference>
<dbReference type="Gene3D" id="3.30.110.30">
    <property type="entry name" value="C-terminal domain of ProRS"/>
    <property type="match status" value="1"/>
</dbReference>
<dbReference type="InterPro" id="IPR045864">
    <property type="entry name" value="aa-tRNA-synth_II/BPL/LPL"/>
</dbReference>
<comment type="domain">
    <text evidence="7">Consists of three domains: the N-terminal catalytic domain, the anticodon-binding domain and the C-terminal extension.</text>
</comment>
<dbReference type="NCBIfam" id="TIGR00408">
    <property type="entry name" value="proS_fam_I"/>
    <property type="match status" value="1"/>
</dbReference>
<comment type="function">
    <text evidence="7">Catalyzes the attachment of proline to tRNA(Pro) in a two-step reaction: proline is first activated by ATP to form Pro-AMP and then transferred to the acceptor end of tRNA(Pro).</text>
</comment>
<dbReference type="SUPFAM" id="SSF64586">
    <property type="entry name" value="C-terminal domain of ProRS"/>
    <property type="match status" value="1"/>
</dbReference>
<evidence type="ECO:0000313" key="10">
    <source>
        <dbReference type="Proteomes" id="UP001320768"/>
    </source>
</evidence>
<protein>
    <recommendedName>
        <fullName evidence="7">Proline--tRNA ligase</fullName>
        <ecNumber evidence="7">6.1.1.15</ecNumber>
    </recommendedName>
    <alternativeName>
        <fullName evidence="7">Prolyl-tRNA synthetase</fullName>
        <shortName evidence="7">ProRS</shortName>
    </alternativeName>
</protein>
<evidence type="ECO:0000256" key="1">
    <source>
        <dbReference type="ARBA" id="ARBA00022490"/>
    </source>
</evidence>
<dbReference type="InterPro" id="IPR002314">
    <property type="entry name" value="aa-tRNA-synt_IIb"/>
</dbReference>
<feature type="domain" description="Aminoacyl-transfer RNA synthetases class-II family profile" evidence="8">
    <location>
        <begin position="28"/>
        <end position="288"/>
    </location>
</feature>
<dbReference type="SUPFAM" id="SSF55681">
    <property type="entry name" value="Class II aaRS and biotin synthetases"/>
    <property type="match status" value="1"/>
</dbReference>
<dbReference type="HAMAP" id="MF_01571">
    <property type="entry name" value="Pro_tRNA_synth_type3"/>
    <property type="match status" value="1"/>
</dbReference>
<dbReference type="EC" id="6.1.1.15" evidence="7"/>
<dbReference type="InterPro" id="IPR036621">
    <property type="entry name" value="Anticodon-bd_dom_sf"/>
</dbReference>
<dbReference type="Gene3D" id="3.30.930.10">
    <property type="entry name" value="Bira Bifunctional Protein, Domain 2"/>
    <property type="match status" value="1"/>
</dbReference>
<dbReference type="PROSITE" id="PS50862">
    <property type="entry name" value="AA_TRNA_LIGASE_II"/>
    <property type="match status" value="1"/>
</dbReference>
<keyword evidence="5 7" id="KW-0648">Protein biosynthesis</keyword>
<reference evidence="9 10" key="1">
    <citation type="journal article" date="2022" name="Nat. Microbiol.">
        <title>The microbiome of a bacterivorous marine choanoflagellate contains a resource-demanding obligate bacterial associate.</title>
        <authorList>
            <person name="Needham D.M."/>
            <person name="Poirier C."/>
            <person name="Bachy C."/>
            <person name="George E.E."/>
            <person name="Wilken S."/>
            <person name="Yung C.C.M."/>
            <person name="Limardo A.J."/>
            <person name="Morando M."/>
            <person name="Sudek L."/>
            <person name="Malmstrom R.R."/>
            <person name="Keeling P.J."/>
            <person name="Santoro A.E."/>
            <person name="Worden A.Z."/>
        </authorList>
    </citation>
    <scope>NUCLEOTIDE SEQUENCE [LARGE SCALE GENOMIC DNA]</scope>
    <source>
        <strain evidence="9 10">Comchoano-2</strain>
    </source>
</reference>
<comment type="subcellular location">
    <subcellularLocation>
        <location evidence="7">Cytoplasm</location>
    </subcellularLocation>
</comment>
<keyword evidence="1 7" id="KW-0963">Cytoplasm</keyword>
<evidence type="ECO:0000256" key="4">
    <source>
        <dbReference type="ARBA" id="ARBA00022840"/>
    </source>
</evidence>
<dbReference type="PANTHER" id="PTHR43382:SF2">
    <property type="entry name" value="BIFUNCTIONAL GLUTAMATE_PROLINE--TRNA LIGASE"/>
    <property type="match status" value="1"/>
</dbReference>
<keyword evidence="6 7" id="KW-0030">Aminoacyl-tRNA synthetase</keyword>
<keyword evidence="3 7" id="KW-0547">Nucleotide-binding</keyword>
<dbReference type="Gene3D" id="3.40.50.800">
    <property type="entry name" value="Anticodon-binding domain"/>
    <property type="match status" value="1"/>
</dbReference>
<gene>
    <name evidence="7 9" type="primary">proS</name>
    <name evidence="9" type="ORF">MKS91_01720</name>
</gene>
<dbReference type="Proteomes" id="UP001320768">
    <property type="component" value="Unassembled WGS sequence"/>
</dbReference>
<keyword evidence="2 7" id="KW-0436">Ligase</keyword>
<dbReference type="InterPro" id="IPR006195">
    <property type="entry name" value="aa-tRNA-synth_II"/>
</dbReference>
<keyword evidence="4 7" id="KW-0067">ATP-binding</keyword>
<sequence length="487" mass="54726">MTAISPTRQEDFPNWYQEVVLPLAGHGAVRGTQVIKPWGYGAWELLQNGLNDEIKRKGAQNFYAPLFVGMDALQSEAKHIDGFAKECAVVTHSRLKEENGQLVPDGELTEPVIVRPTSEAIIGPLAKDWIHSYRDLPMKLNQWANVVRWEMRTRLFLRSTEFLWQEGHTFHCSATEANAFSLEMQACYQVFLKDQLALPSIAGEKSELERFSGADHTYTLELLMQDGKALQGCTSHDLGQNFSKAYDISYSDENNQLVHAHGTSWGLTTRMIGAIVMVHGDDDGLVLPPKVSPTQIVILPINPKNDPKVTEAVQEFKAALDGLSFDQKPLRVMIDERDYLRGGAKAWEWVKKGVPIRIEIGPKDLDKSQFCLSRRDQAYGQKQFLPLDQVMQIPELLEDIHHTMYQRAQDFMNDNTFVVDNKEALMDHFSSGNSGFVTVFYAGSAEDEQLLGDHQASIRCLTQSETEGLCVFSGNATNTIAWIAKAY</sequence>
<comment type="catalytic activity">
    <reaction evidence="7">
        <text>tRNA(Pro) + L-proline + ATP = L-prolyl-tRNA(Pro) + AMP + diphosphate</text>
        <dbReference type="Rhea" id="RHEA:14305"/>
        <dbReference type="Rhea" id="RHEA-COMP:9700"/>
        <dbReference type="Rhea" id="RHEA-COMP:9702"/>
        <dbReference type="ChEBI" id="CHEBI:30616"/>
        <dbReference type="ChEBI" id="CHEBI:33019"/>
        <dbReference type="ChEBI" id="CHEBI:60039"/>
        <dbReference type="ChEBI" id="CHEBI:78442"/>
        <dbReference type="ChEBI" id="CHEBI:78532"/>
        <dbReference type="ChEBI" id="CHEBI:456215"/>
        <dbReference type="EC" id="6.1.1.15"/>
    </reaction>
</comment>
<dbReference type="Pfam" id="PF00587">
    <property type="entry name" value="tRNA-synt_2b"/>
    <property type="match status" value="1"/>
</dbReference>
<proteinExistence type="inferred from homology"/>
<dbReference type="InterPro" id="IPR017449">
    <property type="entry name" value="Pro-tRNA_synth_II"/>
</dbReference>
<evidence type="ECO:0000256" key="6">
    <source>
        <dbReference type="ARBA" id="ARBA00023146"/>
    </source>
</evidence>
<evidence type="ECO:0000256" key="3">
    <source>
        <dbReference type="ARBA" id="ARBA00022741"/>
    </source>
</evidence>
<dbReference type="GO" id="GO:0004827">
    <property type="term" value="F:proline-tRNA ligase activity"/>
    <property type="evidence" value="ECO:0007669"/>
    <property type="project" value="UniProtKB-EC"/>
</dbReference>
<dbReference type="PANTHER" id="PTHR43382">
    <property type="entry name" value="PROLYL-TRNA SYNTHETASE"/>
    <property type="match status" value="1"/>
</dbReference>
<keyword evidence="10" id="KW-1185">Reference proteome</keyword>
<evidence type="ECO:0000313" key="9">
    <source>
        <dbReference type="EMBL" id="MCP8352009.1"/>
    </source>
</evidence>
<dbReference type="RefSeq" id="WP_258569114.1">
    <property type="nucleotide sequence ID" value="NZ_JAKUDN010000001.1"/>
</dbReference>
<evidence type="ECO:0000256" key="7">
    <source>
        <dbReference type="HAMAP-Rule" id="MF_01571"/>
    </source>
</evidence>
<accession>A0ABT1L4I5</accession>
<evidence type="ECO:0000256" key="2">
    <source>
        <dbReference type="ARBA" id="ARBA00022598"/>
    </source>
</evidence>
<dbReference type="SMART" id="SM00946">
    <property type="entry name" value="ProRS-C_1"/>
    <property type="match status" value="1"/>
</dbReference>
<evidence type="ECO:0000259" key="8">
    <source>
        <dbReference type="PROSITE" id="PS50862"/>
    </source>
</evidence>
<name>A0ABT1L4I5_9GAMM</name>
<dbReference type="InterPro" id="IPR004154">
    <property type="entry name" value="Anticodon-bd"/>
</dbReference>
<dbReference type="SUPFAM" id="SSF52954">
    <property type="entry name" value="Class II aaRS ABD-related"/>
    <property type="match status" value="1"/>
</dbReference>